<dbReference type="OrthoDB" id="10514667at2759"/>
<feature type="region of interest" description="Disordered" evidence="1">
    <location>
        <begin position="151"/>
        <end position="182"/>
    </location>
</feature>
<evidence type="ECO:0000256" key="1">
    <source>
        <dbReference type="SAM" id="MobiDB-lite"/>
    </source>
</evidence>
<dbReference type="Gene3D" id="1.10.10.60">
    <property type="entry name" value="Homeodomain-like"/>
    <property type="match status" value="1"/>
</dbReference>
<gene>
    <name evidence="2" type="ORF">BCR42DRAFT_449679</name>
</gene>
<name>A0A1X2IL47_9FUNG</name>
<evidence type="ECO:0008006" key="4">
    <source>
        <dbReference type="Google" id="ProtNLM"/>
    </source>
</evidence>
<dbReference type="EMBL" id="MCGE01000008">
    <property type="protein sequence ID" value="ORZ18499.1"/>
    <property type="molecule type" value="Genomic_DNA"/>
</dbReference>
<sequence>MDLATILNPSTSKQHDHQHVYIDSSFHHQSHPALQSPPLSPKHHELLTSTMINNMKPRSRFSALEDAIICQGVANGLTWGQISGQLPHRKRATCFNRYRTLQGIRKSRPQPAIMSPPSRYATSKYSHYNHHHHHHYRHHPYPYYRHSFDNHQRHHQHHHDNSQAPTEPWVPSSPPLMAPSLMTDSSRRLSTCSSLSSSSPLPSPSILHHDQWNLYCSSRRASNCSTSSSASSSTFYHYHRF</sequence>
<proteinExistence type="predicted"/>
<comment type="caution">
    <text evidence="2">The sequence shown here is derived from an EMBL/GenBank/DDBJ whole genome shotgun (WGS) entry which is preliminary data.</text>
</comment>
<organism evidence="2 3">
    <name type="scientific">Absidia repens</name>
    <dbReference type="NCBI Taxonomy" id="90262"/>
    <lineage>
        <taxon>Eukaryota</taxon>
        <taxon>Fungi</taxon>
        <taxon>Fungi incertae sedis</taxon>
        <taxon>Mucoromycota</taxon>
        <taxon>Mucoromycotina</taxon>
        <taxon>Mucoromycetes</taxon>
        <taxon>Mucorales</taxon>
        <taxon>Cunninghamellaceae</taxon>
        <taxon>Absidia</taxon>
    </lineage>
</organism>
<evidence type="ECO:0000313" key="3">
    <source>
        <dbReference type="Proteomes" id="UP000193560"/>
    </source>
</evidence>
<protein>
    <recommendedName>
        <fullName evidence="4">Myb-like domain-containing protein</fullName>
    </recommendedName>
</protein>
<dbReference type="AlphaFoldDB" id="A0A1X2IL47"/>
<evidence type="ECO:0000313" key="2">
    <source>
        <dbReference type="EMBL" id="ORZ18499.1"/>
    </source>
</evidence>
<accession>A0A1X2IL47</accession>
<dbReference type="Proteomes" id="UP000193560">
    <property type="component" value="Unassembled WGS sequence"/>
</dbReference>
<keyword evidence="3" id="KW-1185">Reference proteome</keyword>
<reference evidence="2 3" key="1">
    <citation type="submission" date="2016-07" db="EMBL/GenBank/DDBJ databases">
        <title>Pervasive Adenine N6-methylation of Active Genes in Fungi.</title>
        <authorList>
            <consortium name="DOE Joint Genome Institute"/>
            <person name="Mondo S.J."/>
            <person name="Dannebaum R.O."/>
            <person name="Kuo R.C."/>
            <person name="Labutti K."/>
            <person name="Haridas S."/>
            <person name="Kuo A."/>
            <person name="Salamov A."/>
            <person name="Ahrendt S.R."/>
            <person name="Lipzen A."/>
            <person name="Sullivan W."/>
            <person name="Andreopoulos W.B."/>
            <person name="Clum A."/>
            <person name="Lindquist E."/>
            <person name="Daum C."/>
            <person name="Ramamoorthy G.K."/>
            <person name="Gryganskyi A."/>
            <person name="Culley D."/>
            <person name="Magnuson J.K."/>
            <person name="James T.Y."/>
            <person name="O'Malley M.A."/>
            <person name="Stajich J.E."/>
            <person name="Spatafora J.W."/>
            <person name="Visel A."/>
            <person name="Grigoriev I.V."/>
        </authorList>
    </citation>
    <scope>NUCLEOTIDE SEQUENCE [LARGE SCALE GENOMIC DNA]</scope>
    <source>
        <strain evidence="2 3">NRRL 1336</strain>
    </source>
</reference>